<proteinExistence type="predicted"/>
<protein>
    <submittedName>
        <fullName evidence="1">Signal recognition particle subunit srp68</fullName>
    </submittedName>
</protein>
<reference evidence="1" key="1">
    <citation type="submission" date="2022-07" db="EMBL/GenBank/DDBJ databases">
        <title>Phylogenomic reconstructions and comparative analyses of Kickxellomycotina fungi.</title>
        <authorList>
            <person name="Reynolds N.K."/>
            <person name="Stajich J.E."/>
            <person name="Barry K."/>
            <person name="Grigoriev I.V."/>
            <person name="Crous P."/>
            <person name="Smith M.E."/>
        </authorList>
    </citation>
    <scope>NUCLEOTIDE SEQUENCE</scope>
    <source>
        <strain evidence="1">BCRC 34780</strain>
    </source>
</reference>
<keyword evidence="2" id="KW-1185">Reference proteome</keyword>
<dbReference type="EMBL" id="JANBUN010001669">
    <property type="protein sequence ID" value="KAJ2797157.1"/>
    <property type="molecule type" value="Genomic_DNA"/>
</dbReference>
<name>A0ACC1KYM1_9FUNG</name>
<gene>
    <name evidence="1" type="primary">SRP68</name>
    <name evidence="1" type="ORF">H4R21_004430</name>
</gene>
<dbReference type="Proteomes" id="UP001140087">
    <property type="component" value="Unassembled WGS sequence"/>
</dbReference>
<organism evidence="1 2">
    <name type="scientific">Coemansia helicoidea</name>
    <dbReference type="NCBI Taxonomy" id="1286919"/>
    <lineage>
        <taxon>Eukaryota</taxon>
        <taxon>Fungi</taxon>
        <taxon>Fungi incertae sedis</taxon>
        <taxon>Zoopagomycota</taxon>
        <taxon>Kickxellomycotina</taxon>
        <taxon>Kickxellomycetes</taxon>
        <taxon>Kickxellales</taxon>
        <taxon>Kickxellaceae</taxon>
        <taxon>Coemansia</taxon>
    </lineage>
</organism>
<comment type="caution">
    <text evidence="1">The sequence shown here is derived from an EMBL/GenBank/DDBJ whole genome shotgun (WGS) entry which is preliminary data.</text>
</comment>
<evidence type="ECO:0000313" key="2">
    <source>
        <dbReference type="Proteomes" id="UP001140087"/>
    </source>
</evidence>
<accession>A0ACC1KYM1</accession>
<evidence type="ECO:0000313" key="1">
    <source>
        <dbReference type="EMBL" id="KAJ2797157.1"/>
    </source>
</evidence>
<sequence length="632" mass="65315">MAAVAFDVFGFICDSRRAHGAGAQDFLQYRRSCGHGLHAARKAAGLARGTSGGYRRRDVAAEAAGGAAHVEILLLQAERAWAYAMDLRELYACTEEPRQRQHLVRRLRAACKAARQLAALVPGFCDTRTVLAAHAYWLQLQAQLHFELEEWAAALDCASAAYVASDQLALTGGPRQSALPSSIVETLDPVIRLAAHQARVAGAHSALPAAVAAQWYEAHVKEADGRAAESEPGLGDTVAALERLLEEAGAGGATHAHSLQWRGAAVGYSDPELAALVEEAQRLLGSAGEGDAAALDCAAAAFRRVQRQARLRQPEQGRAPVPAHVVLQLFSAQALAAIAMAKLTGEARTIAAAHSAWPAVGPWIADDASGRPAGARTGLPERTQLVACYDRARKSVAALQAAVADALAALPPPVSREIGAQRLADEAAAAAAHYRCVRNFHSAALHASSRHGRYQDALALLDTVVTADAPHAAALAAALADPPAGSPADALWARQLAVAAADVDVVGAAAEAALPIAQGLCAATAQDAKTAQAPAAWLHAPDRPPATVANGLAAGPRRAARQRPAWVPRLVDAAAPAFAPVPVKPLFYDLAAAAIDFDVAAIDARAGTAQPGAAQPGGSSGLGKLIGSLWAR</sequence>